<protein>
    <recommendedName>
        <fullName evidence="3">DUF4351 domain-containing protein</fullName>
    </recommendedName>
</protein>
<dbReference type="RefSeq" id="WP_148595798.1">
    <property type="nucleotide sequence ID" value="NZ_CP042997.1"/>
</dbReference>
<dbReference type="OrthoDB" id="263971at2"/>
<gene>
    <name evidence="1" type="ORF">OJF2_46350</name>
</gene>
<evidence type="ECO:0008006" key="3">
    <source>
        <dbReference type="Google" id="ProtNLM"/>
    </source>
</evidence>
<dbReference type="PANTHER" id="PTHR34613:SF1">
    <property type="entry name" value="SLL6017 PROTEIN"/>
    <property type="match status" value="1"/>
</dbReference>
<evidence type="ECO:0000313" key="1">
    <source>
        <dbReference type="EMBL" id="QEH36075.1"/>
    </source>
</evidence>
<dbReference type="Proteomes" id="UP000324233">
    <property type="component" value="Chromosome"/>
</dbReference>
<dbReference type="EMBL" id="CP042997">
    <property type="protein sequence ID" value="QEH36075.1"/>
    <property type="molecule type" value="Genomic_DNA"/>
</dbReference>
<keyword evidence="2" id="KW-1185">Reference proteome</keyword>
<accession>A0A5B9W7L1</accession>
<sequence length="291" mass="32217">MSKPFDAILKEIFGEAPGPLLEVLLRRPVGPARVQSAELSTVTAEADSVIRVDEPEPWLAHVEFQTSYDASLPLRMLRYNALAHYRHRLPVLSIALLLAREADGPALSGHYGAAFPGAEPRLEFRYNVVRLWEWSAEEVIAAGPSAAPLATLADVTEQELPGVLQAISQTMGREIASDKFRKLWTATYILMGLKFPNELVDRLITGVEDMAESSTYLKILRQGGIQELKRTIKRLGRIKFGAIEPAHEAAVDRVADLETLERLSERVLFANGWDELLGELPRDSGGPAETR</sequence>
<evidence type="ECO:0000313" key="2">
    <source>
        <dbReference type="Proteomes" id="UP000324233"/>
    </source>
</evidence>
<organism evidence="1 2">
    <name type="scientific">Aquisphaera giovannonii</name>
    <dbReference type="NCBI Taxonomy" id="406548"/>
    <lineage>
        <taxon>Bacteria</taxon>
        <taxon>Pseudomonadati</taxon>
        <taxon>Planctomycetota</taxon>
        <taxon>Planctomycetia</taxon>
        <taxon>Isosphaerales</taxon>
        <taxon>Isosphaeraceae</taxon>
        <taxon>Aquisphaera</taxon>
    </lineage>
</organism>
<dbReference type="KEGG" id="agv:OJF2_46350"/>
<reference evidence="1 2" key="1">
    <citation type="submission" date="2019-08" db="EMBL/GenBank/DDBJ databases">
        <title>Deep-cultivation of Planctomycetes and their phenomic and genomic characterization uncovers novel biology.</title>
        <authorList>
            <person name="Wiegand S."/>
            <person name="Jogler M."/>
            <person name="Boedeker C."/>
            <person name="Pinto D."/>
            <person name="Vollmers J."/>
            <person name="Rivas-Marin E."/>
            <person name="Kohn T."/>
            <person name="Peeters S.H."/>
            <person name="Heuer A."/>
            <person name="Rast P."/>
            <person name="Oberbeckmann S."/>
            <person name="Bunk B."/>
            <person name="Jeske O."/>
            <person name="Meyerdierks A."/>
            <person name="Storesund J.E."/>
            <person name="Kallscheuer N."/>
            <person name="Luecker S."/>
            <person name="Lage O.M."/>
            <person name="Pohl T."/>
            <person name="Merkel B.J."/>
            <person name="Hornburger P."/>
            <person name="Mueller R.-W."/>
            <person name="Bruemmer F."/>
            <person name="Labrenz M."/>
            <person name="Spormann A.M."/>
            <person name="Op den Camp H."/>
            <person name="Overmann J."/>
            <person name="Amann R."/>
            <person name="Jetten M.S.M."/>
            <person name="Mascher T."/>
            <person name="Medema M.H."/>
            <person name="Devos D.P."/>
            <person name="Kaster A.-K."/>
            <person name="Ovreas L."/>
            <person name="Rohde M."/>
            <person name="Galperin M.Y."/>
            <person name="Jogler C."/>
        </authorList>
    </citation>
    <scope>NUCLEOTIDE SEQUENCE [LARGE SCALE GENOMIC DNA]</scope>
    <source>
        <strain evidence="1 2">OJF2</strain>
    </source>
</reference>
<dbReference type="PANTHER" id="PTHR34613">
    <property type="entry name" value="SLL0800 PROTEIN"/>
    <property type="match status" value="1"/>
</dbReference>
<name>A0A5B9W7L1_9BACT</name>
<proteinExistence type="predicted"/>
<dbReference type="AlphaFoldDB" id="A0A5B9W7L1"/>